<dbReference type="InterPro" id="IPR015424">
    <property type="entry name" value="PyrdxlP-dep_Trfase"/>
</dbReference>
<reference evidence="10 11" key="1">
    <citation type="journal article" date="2016" name="Nat. Commun.">
        <title>Thousands of microbial genomes shed light on interconnected biogeochemical processes in an aquifer system.</title>
        <authorList>
            <person name="Anantharaman K."/>
            <person name="Brown C.T."/>
            <person name="Hug L.A."/>
            <person name="Sharon I."/>
            <person name="Castelle C.J."/>
            <person name="Probst A.J."/>
            <person name="Thomas B.C."/>
            <person name="Singh A."/>
            <person name="Wilkins M.J."/>
            <person name="Karaoz U."/>
            <person name="Brodie E.L."/>
            <person name="Williams K.H."/>
            <person name="Hubbard S.S."/>
            <person name="Banfield J.F."/>
        </authorList>
    </citation>
    <scope>NUCLEOTIDE SEQUENCE [LARGE SCALE GENOMIC DNA]</scope>
</reference>
<dbReference type="Gene3D" id="1.10.260.50">
    <property type="match status" value="1"/>
</dbReference>
<dbReference type="Pfam" id="PF00266">
    <property type="entry name" value="Aminotran_5"/>
    <property type="match status" value="1"/>
</dbReference>
<sequence>MSRVSKKQVYLDNAASTPVDPTVLKEINKTVGFYGNPSSYNDCGREARKKLERSRLTVARFLGAHPEEIIFTSSGSESNNLAILGSTRAYSGRSGKEILTSPIEHPSVLEPLRALEGEGWKVTYLKVDKEGRVILQDLEKKLNPRVALVSVMYANNEIGTIQPITKISKVIRDFKATALLRYKTTSYPLFHVDACQATGYLDMNANNLGVDLMTLNGSKIYGPKGIGVLYVKRGIPIKPLIYGGNQEHGLRAGTESLPAIAGLAKAVSLISKKEAEETKKLRDYFIEKIEKIIPEIRLNGPRGDGRLANNVNVSIPNLDSENLLLELDKYGIYASAGSACTAHSVELSHVLRAIGSDKKHLGRALRFSLGKQTTKKDIDYLLEILPKVIGDLKKRYS</sequence>
<evidence type="ECO:0000313" key="10">
    <source>
        <dbReference type="EMBL" id="OGM99621.1"/>
    </source>
</evidence>
<keyword evidence="5" id="KW-0663">Pyridoxal phosphate</keyword>
<dbReference type="PIRSF" id="PIRSF005572">
    <property type="entry name" value="NifS"/>
    <property type="match status" value="1"/>
</dbReference>
<dbReference type="GO" id="GO:0051536">
    <property type="term" value="F:iron-sulfur cluster binding"/>
    <property type="evidence" value="ECO:0007669"/>
    <property type="project" value="UniProtKB-KW"/>
</dbReference>
<feature type="domain" description="Aminotransferase class V" evidence="9">
    <location>
        <begin position="9"/>
        <end position="381"/>
    </location>
</feature>
<protein>
    <recommendedName>
        <fullName evidence="9">Aminotransferase class V domain-containing protein</fullName>
    </recommendedName>
</protein>
<comment type="caution">
    <text evidence="10">The sequence shown here is derived from an EMBL/GenBank/DDBJ whole genome shotgun (WGS) entry which is preliminary data.</text>
</comment>
<dbReference type="Gene3D" id="3.90.1150.10">
    <property type="entry name" value="Aspartate Aminotransferase, domain 1"/>
    <property type="match status" value="1"/>
</dbReference>
<dbReference type="EMBL" id="MGJD01000039">
    <property type="protein sequence ID" value="OGM99621.1"/>
    <property type="molecule type" value="Genomic_DNA"/>
</dbReference>
<evidence type="ECO:0000256" key="1">
    <source>
        <dbReference type="ARBA" id="ARBA00001933"/>
    </source>
</evidence>
<evidence type="ECO:0000256" key="2">
    <source>
        <dbReference type="ARBA" id="ARBA00006490"/>
    </source>
</evidence>
<comment type="catalytic activity">
    <reaction evidence="8">
        <text>(sulfur carrier)-H + L-cysteine = (sulfur carrier)-SH + L-alanine</text>
        <dbReference type="Rhea" id="RHEA:43892"/>
        <dbReference type="Rhea" id="RHEA-COMP:14737"/>
        <dbReference type="Rhea" id="RHEA-COMP:14739"/>
        <dbReference type="ChEBI" id="CHEBI:29917"/>
        <dbReference type="ChEBI" id="CHEBI:35235"/>
        <dbReference type="ChEBI" id="CHEBI:57972"/>
        <dbReference type="ChEBI" id="CHEBI:64428"/>
        <dbReference type="EC" id="2.8.1.7"/>
    </reaction>
</comment>
<dbReference type="GO" id="GO:0031071">
    <property type="term" value="F:cysteine desulfurase activity"/>
    <property type="evidence" value="ECO:0007669"/>
    <property type="project" value="UniProtKB-EC"/>
</dbReference>
<name>A0A1F8EFL3_9BACT</name>
<dbReference type="GO" id="GO:0046872">
    <property type="term" value="F:metal ion binding"/>
    <property type="evidence" value="ECO:0007669"/>
    <property type="project" value="UniProtKB-KW"/>
</dbReference>
<dbReference type="SUPFAM" id="SSF53383">
    <property type="entry name" value="PLP-dependent transferases"/>
    <property type="match status" value="1"/>
</dbReference>
<evidence type="ECO:0000313" key="11">
    <source>
        <dbReference type="Proteomes" id="UP000177117"/>
    </source>
</evidence>
<keyword evidence="3" id="KW-0808">Transferase</keyword>
<evidence type="ECO:0000256" key="7">
    <source>
        <dbReference type="ARBA" id="ARBA00023014"/>
    </source>
</evidence>
<keyword evidence="6" id="KW-0408">Iron</keyword>
<dbReference type="InterPro" id="IPR000192">
    <property type="entry name" value="Aminotrans_V_dom"/>
</dbReference>
<evidence type="ECO:0000259" key="9">
    <source>
        <dbReference type="Pfam" id="PF00266"/>
    </source>
</evidence>
<comment type="similarity">
    <text evidence="2">Belongs to the class-V pyridoxal-phosphate-dependent aminotransferase family. NifS/IscS subfamily.</text>
</comment>
<comment type="cofactor">
    <cofactor evidence="1">
        <name>pyridoxal 5'-phosphate</name>
        <dbReference type="ChEBI" id="CHEBI:597326"/>
    </cofactor>
</comment>
<dbReference type="PANTHER" id="PTHR11601:SF34">
    <property type="entry name" value="CYSTEINE DESULFURASE"/>
    <property type="match status" value="1"/>
</dbReference>
<dbReference type="InterPro" id="IPR015421">
    <property type="entry name" value="PyrdxlP-dep_Trfase_major"/>
</dbReference>
<dbReference type="InterPro" id="IPR016454">
    <property type="entry name" value="Cysteine_dSase"/>
</dbReference>
<dbReference type="Proteomes" id="UP000177117">
    <property type="component" value="Unassembled WGS sequence"/>
</dbReference>
<gene>
    <name evidence="10" type="ORF">A2650_02545</name>
</gene>
<evidence type="ECO:0000256" key="5">
    <source>
        <dbReference type="ARBA" id="ARBA00022898"/>
    </source>
</evidence>
<dbReference type="Gene3D" id="3.40.640.10">
    <property type="entry name" value="Type I PLP-dependent aspartate aminotransferase-like (Major domain)"/>
    <property type="match status" value="1"/>
</dbReference>
<evidence type="ECO:0000256" key="8">
    <source>
        <dbReference type="ARBA" id="ARBA00050776"/>
    </source>
</evidence>
<accession>A0A1F8EFL3</accession>
<organism evidence="10 11">
    <name type="scientific">Candidatus Yanofskybacteria bacterium RIFCSPHIGHO2_01_FULL_41_53</name>
    <dbReference type="NCBI Taxonomy" id="1802663"/>
    <lineage>
        <taxon>Bacteria</taxon>
        <taxon>Candidatus Yanofskyibacteriota</taxon>
    </lineage>
</organism>
<keyword evidence="7" id="KW-0411">Iron-sulfur</keyword>
<dbReference type="PANTHER" id="PTHR11601">
    <property type="entry name" value="CYSTEINE DESULFURYLASE FAMILY MEMBER"/>
    <property type="match status" value="1"/>
</dbReference>
<proteinExistence type="inferred from homology"/>
<evidence type="ECO:0000256" key="3">
    <source>
        <dbReference type="ARBA" id="ARBA00022679"/>
    </source>
</evidence>
<evidence type="ECO:0000256" key="4">
    <source>
        <dbReference type="ARBA" id="ARBA00022723"/>
    </source>
</evidence>
<dbReference type="FunFam" id="3.40.640.10:FF:000084">
    <property type="entry name" value="IscS-like cysteine desulfurase"/>
    <property type="match status" value="1"/>
</dbReference>
<dbReference type="AlphaFoldDB" id="A0A1F8EFL3"/>
<evidence type="ECO:0000256" key="6">
    <source>
        <dbReference type="ARBA" id="ARBA00023004"/>
    </source>
</evidence>
<dbReference type="InterPro" id="IPR015422">
    <property type="entry name" value="PyrdxlP-dep_Trfase_small"/>
</dbReference>
<keyword evidence="4" id="KW-0479">Metal-binding</keyword>